<keyword evidence="2" id="KW-1185">Reference proteome</keyword>
<comment type="caution">
    <text evidence="1">The sequence shown here is derived from an EMBL/GenBank/DDBJ whole genome shotgun (WGS) entry which is preliminary data.</text>
</comment>
<sequence>MEYKQRVRRHIKAARRAELNFMMHLVAANDLVNFLKWDVCRVAASKEEPVAAAVKGERMEMAAKYGEVLESVKEKFKRKEAEITVEIHLQERIANLQLLEDLSAGKNTISREMRGSLRNTRLWSRPWWT</sequence>
<dbReference type="EMBL" id="CABITT030000003">
    <property type="protein sequence ID" value="VVA98502.1"/>
    <property type="molecule type" value="Genomic_DNA"/>
</dbReference>
<evidence type="ECO:0000313" key="1">
    <source>
        <dbReference type="EMBL" id="VVA98502.1"/>
    </source>
</evidence>
<name>A0A565BAC5_9BRAS</name>
<accession>A0A565BAC5</accession>
<protein>
    <submittedName>
        <fullName evidence="1">Uncharacterized protein</fullName>
    </submittedName>
</protein>
<dbReference type="Proteomes" id="UP000489600">
    <property type="component" value="Unassembled WGS sequence"/>
</dbReference>
<gene>
    <name evidence="1" type="ORF">ANE_LOCUS8947</name>
</gene>
<evidence type="ECO:0000313" key="2">
    <source>
        <dbReference type="Proteomes" id="UP000489600"/>
    </source>
</evidence>
<dbReference type="AlphaFoldDB" id="A0A565BAC5"/>
<organism evidence="1 2">
    <name type="scientific">Arabis nemorensis</name>
    <dbReference type="NCBI Taxonomy" id="586526"/>
    <lineage>
        <taxon>Eukaryota</taxon>
        <taxon>Viridiplantae</taxon>
        <taxon>Streptophyta</taxon>
        <taxon>Embryophyta</taxon>
        <taxon>Tracheophyta</taxon>
        <taxon>Spermatophyta</taxon>
        <taxon>Magnoliopsida</taxon>
        <taxon>eudicotyledons</taxon>
        <taxon>Gunneridae</taxon>
        <taxon>Pentapetalae</taxon>
        <taxon>rosids</taxon>
        <taxon>malvids</taxon>
        <taxon>Brassicales</taxon>
        <taxon>Brassicaceae</taxon>
        <taxon>Arabideae</taxon>
        <taxon>Arabis</taxon>
    </lineage>
</organism>
<reference evidence="1" key="1">
    <citation type="submission" date="2019-07" db="EMBL/GenBank/DDBJ databases">
        <authorList>
            <person name="Dittberner H."/>
        </authorList>
    </citation>
    <scope>NUCLEOTIDE SEQUENCE [LARGE SCALE GENOMIC DNA]</scope>
</reference>
<dbReference type="OrthoDB" id="10363713at2759"/>
<proteinExistence type="predicted"/>